<dbReference type="EMBL" id="FOIC01000018">
    <property type="protein sequence ID" value="SET93926.1"/>
    <property type="molecule type" value="Genomic_DNA"/>
</dbReference>
<protein>
    <submittedName>
        <fullName evidence="2">Uncharacterized protein</fullName>
    </submittedName>
</protein>
<evidence type="ECO:0000313" key="4">
    <source>
        <dbReference type="Proteomes" id="UP000199320"/>
    </source>
</evidence>
<evidence type="ECO:0000313" key="2">
    <source>
        <dbReference type="EMBL" id="SDD34822.1"/>
    </source>
</evidence>
<name>A0A1G6U089_9EURY</name>
<dbReference type="EMBL" id="FMZP01000019">
    <property type="protein sequence ID" value="SDD34822.1"/>
    <property type="molecule type" value="Genomic_DNA"/>
</dbReference>
<dbReference type="Proteomes" id="UP000199320">
    <property type="component" value="Unassembled WGS sequence"/>
</dbReference>
<reference evidence="3" key="1">
    <citation type="submission" date="2016-10" db="EMBL/GenBank/DDBJ databases">
        <authorList>
            <person name="de Groot N.N."/>
        </authorList>
    </citation>
    <scope>NUCLEOTIDE SEQUENCE [LARGE SCALE GENOMIC DNA]</scope>
    <source>
        <strain evidence="3">CDM_6</strain>
    </source>
</reference>
<gene>
    <name evidence="3" type="ORF">SAMN04488694_11849</name>
    <name evidence="2" type="ORF">SAMN05192552_101950</name>
</gene>
<dbReference type="STRING" id="392421.SAMN04488694_11849"/>
<evidence type="ECO:0000256" key="1">
    <source>
        <dbReference type="SAM" id="MobiDB-lite"/>
    </source>
</evidence>
<dbReference type="Proteomes" id="UP000324021">
    <property type="component" value="Unassembled WGS sequence"/>
</dbReference>
<reference evidence="4 5" key="2">
    <citation type="submission" date="2016-10" db="EMBL/GenBank/DDBJ databases">
        <authorList>
            <person name="Varghese N."/>
            <person name="Submissions S."/>
        </authorList>
    </citation>
    <scope>NUCLEOTIDE SEQUENCE [LARGE SCALE GENOMIC DNA]</scope>
    <source>
        <strain evidence="2 5">CDM_1</strain>
        <strain evidence="4">CDM_6</strain>
    </source>
</reference>
<evidence type="ECO:0000313" key="3">
    <source>
        <dbReference type="EMBL" id="SET93926.1"/>
    </source>
</evidence>
<keyword evidence="4" id="KW-1185">Reference proteome</keyword>
<evidence type="ECO:0000313" key="5">
    <source>
        <dbReference type="Proteomes" id="UP000324021"/>
    </source>
</evidence>
<accession>A0A1G6U089</accession>
<sequence length="73" mass="8022">MGSAMVFTITMSFPEGPRKPGEQSAIDDGADAVDHAPTDGLIATAREALRTHSETWADRYVEMRLDARLDSRE</sequence>
<feature type="region of interest" description="Disordered" evidence="1">
    <location>
        <begin position="9"/>
        <end position="36"/>
    </location>
</feature>
<dbReference type="AlphaFoldDB" id="A0A1G6U089"/>
<proteinExistence type="predicted"/>
<organism evidence="2 5">
    <name type="scientific">Natrinema hispanicum</name>
    <dbReference type="NCBI Taxonomy" id="392421"/>
    <lineage>
        <taxon>Archaea</taxon>
        <taxon>Methanobacteriati</taxon>
        <taxon>Methanobacteriota</taxon>
        <taxon>Stenosarchaea group</taxon>
        <taxon>Halobacteria</taxon>
        <taxon>Halobacteriales</taxon>
        <taxon>Natrialbaceae</taxon>
        <taxon>Natrinema</taxon>
    </lineage>
</organism>